<dbReference type="InterPro" id="IPR010064">
    <property type="entry name" value="HK97-gp10_tail"/>
</dbReference>
<dbReference type="Pfam" id="PF04883">
    <property type="entry name" value="HK97-gp10_like"/>
    <property type="match status" value="1"/>
</dbReference>
<feature type="compositionally biased region" description="Gly residues" evidence="1">
    <location>
        <begin position="114"/>
        <end position="123"/>
    </location>
</feature>
<evidence type="ECO:0000256" key="1">
    <source>
        <dbReference type="SAM" id="MobiDB-lite"/>
    </source>
</evidence>
<protein>
    <recommendedName>
        <fullName evidence="4">HK97 gp10 family phage protein</fullName>
    </recommendedName>
</protein>
<reference evidence="2" key="1">
    <citation type="submission" date="2023-03" db="EMBL/GenBank/DDBJ databases">
        <title>Draft genome sequence of a Mycolicibacterium mageritense strain H4_3_1 isolated from a hybrid biological-inorganic system reactor.</title>
        <authorList>
            <person name="Feng X."/>
            <person name="Kazama D."/>
            <person name="Sato K."/>
            <person name="Kobayashi H."/>
        </authorList>
    </citation>
    <scope>NUCLEOTIDE SEQUENCE</scope>
    <source>
        <strain evidence="2">H4_3_1</strain>
    </source>
</reference>
<dbReference type="RefSeq" id="WP_286211782.1">
    <property type="nucleotide sequence ID" value="NZ_AP027452.1"/>
</dbReference>
<gene>
    <name evidence="2" type="ORF">hbim_05364</name>
</gene>
<accession>A0AAI8TZH0</accession>
<proteinExistence type="predicted"/>
<feature type="region of interest" description="Disordered" evidence="1">
    <location>
        <begin position="79"/>
        <end position="123"/>
    </location>
</feature>
<evidence type="ECO:0000313" key="2">
    <source>
        <dbReference type="EMBL" id="BDY31412.1"/>
    </source>
</evidence>
<evidence type="ECO:0008006" key="4">
    <source>
        <dbReference type="Google" id="ProtNLM"/>
    </source>
</evidence>
<dbReference type="Proteomes" id="UP001241092">
    <property type="component" value="Chromosome"/>
</dbReference>
<sequence>MGSSEAEIRAEIERKIRADAEVKVKTEKHAEEVRDYWRGISPVDSGEYAASVHVEKRKDRDGLPHYWVGTRDWKAHFIEYGTGDDPDDSKSPFGPDTPTPEFAPAAKTAHHFGGTVGDGIGGE</sequence>
<dbReference type="EMBL" id="AP027452">
    <property type="protein sequence ID" value="BDY31412.1"/>
    <property type="molecule type" value="Genomic_DNA"/>
</dbReference>
<name>A0AAI8TZH0_MYCME</name>
<dbReference type="AlphaFoldDB" id="A0AAI8TZH0"/>
<evidence type="ECO:0000313" key="3">
    <source>
        <dbReference type="Proteomes" id="UP001241092"/>
    </source>
</evidence>
<organism evidence="2 3">
    <name type="scientific">Mycolicibacterium mageritense</name>
    <name type="common">Mycobacterium mageritense</name>
    <dbReference type="NCBI Taxonomy" id="53462"/>
    <lineage>
        <taxon>Bacteria</taxon>
        <taxon>Bacillati</taxon>
        <taxon>Actinomycetota</taxon>
        <taxon>Actinomycetes</taxon>
        <taxon>Mycobacteriales</taxon>
        <taxon>Mycobacteriaceae</taxon>
        <taxon>Mycolicibacterium</taxon>
    </lineage>
</organism>